<dbReference type="EMBL" id="CP111025">
    <property type="protein sequence ID" value="WAR25285.1"/>
    <property type="molecule type" value="Genomic_DNA"/>
</dbReference>
<accession>A0ABY7FST1</accession>
<reference evidence="3" key="1">
    <citation type="submission" date="2022-11" db="EMBL/GenBank/DDBJ databases">
        <title>Centuries of genome instability and evolution in soft-shell clam transmissible cancer (bioRxiv).</title>
        <authorList>
            <person name="Hart S.F.M."/>
            <person name="Yonemitsu M.A."/>
            <person name="Giersch R.M."/>
            <person name="Beal B.F."/>
            <person name="Arriagada G."/>
            <person name="Davis B.W."/>
            <person name="Ostrander E.A."/>
            <person name="Goff S.P."/>
            <person name="Metzger M.J."/>
        </authorList>
    </citation>
    <scope>NUCLEOTIDE SEQUENCE</scope>
    <source>
        <strain evidence="3">MELC-2E11</strain>
        <tissue evidence="3">Siphon/mantle</tissue>
    </source>
</reference>
<proteinExistence type="predicted"/>
<keyword evidence="4" id="KW-1185">Reference proteome</keyword>
<feature type="domain" description="Domain of unknown function with conserved HDNR motif" evidence="2">
    <location>
        <begin position="6"/>
        <end position="132"/>
    </location>
</feature>
<evidence type="ECO:0000313" key="3">
    <source>
        <dbReference type="EMBL" id="WAR25285.1"/>
    </source>
</evidence>
<evidence type="ECO:0000256" key="1">
    <source>
        <dbReference type="SAM" id="MobiDB-lite"/>
    </source>
</evidence>
<dbReference type="PANTHER" id="PTHR35539">
    <property type="entry name" value="CDNA SEQUENCE BC048562"/>
    <property type="match status" value="1"/>
</dbReference>
<feature type="region of interest" description="Disordered" evidence="1">
    <location>
        <begin position="198"/>
        <end position="269"/>
    </location>
</feature>
<dbReference type="PANTHER" id="PTHR35539:SF1">
    <property type="entry name" value="CDNA SEQUENCE BC048562"/>
    <property type="match status" value="1"/>
</dbReference>
<organism evidence="3 4">
    <name type="scientific">Mya arenaria</name>
    <name type="common">Soft-shell clam</name>
    <dbReference type="NCBI Taxonomy" id="6604"/>
    <lineage>
        <taxon>Eukaryota</taxon>
        <taxon>Metazoa</taxon>
        <taxon>Spiralia</taxon>
        <taxon>Lophotrochozoa</taxon>
        <taxon>Mollusca</taxon>
        <taxon>Bivalvia</taxon>
        <taxon>Autobranchia</taxon>
        <taxon>Heteroconchia</taxon>
        <taxon>Euheterodonta</taxon>
        <taxon>Imparidentia</taxon>
        <taxon>Neoheterodontei</taxon>
        <taxon>Myida</taxon>
        <taxon>Myoidea</taxon>
        <taxon>Myidae</taxon>
        <taxon>Mya</taxon>
    </lineage>
</organism>
<dbReference type="Proteomes" id="UP001164746">
    <property type="component" value="Chromosome 14"/>
</dbReference>
<gene>
    <name evidence="3" type="ORF">MAR_010989</name>
</gene>
<sequence length="269" mass="30164">MAAAEIQGSWYPSGYYGHFRSKSRADFVCEYRQLARPVPPKKFIARSTQPTRRHVFSHHDNRQAFLNDALIFQQGLGRRRVPNSTYQFKNDFMAWMPEREYIEKTQRPLSSTYKQDFMPGQSKQQMFITRPKTSFEGVPTTSYRYSHGPGAPNKSTIDAMNNEALKLSLLNRKDRAMSVNKGRESVASCLTWVSAKAKPAPVQSDSGSVRPNVPLATQTTEFEPHPPAAPKPQMSQEAWPVPQGPSSPQQQQAPPTMAPPPPTTVAASE</sequence>
<dbReference type="Pfam" id="PF15115">
    <property type="entry name" value="HDNR"/>
    <property type="match status" value="1"/>
</dbReference>
<protein>
    <submittedName>
        <fullName evidence="3">CC084-like protein</fullName>
    </submittedName>
</protein>
<dbReference type="InterPro" id="IPR029369">
    <property type="entry name" value="HDNR"/>
</dbReference>
<feature type="compositionally biased region" description="Polar residues" evidence="1">
    <location>
        <begin position="203"/>
        <end position="221"/>
    </location>
</feature>
<evidence type="ECO:0000313" key="4">
    <source>
        <dbReference type="Proteomes" id="UP001164746"/>
    </source>
</evidence>
<evidence type="ECO:0000259" key="2">
    <source>
        <dbReference type="Pfam" id="PF15115"/>
    </source>
</evidence>
<name>A0ABY7FST1_MYAAR</name>
<feature type="compositionally biased region" description="Low complexity" evidence="1">
    <location>
        <begin position="240"/>
        <end position="255"/>
    </location>
</feature>